<dbReference type="GO" id="GO:0005741">
    <property type="term" value="C:mitochondrial outer membrane"/>
    <property type="evidence" value="ECO:0007669"/>
    <property type="project" value="UniProtKB-SubCell"/>
</dbReference>
<dbReference type="PANTHER" id="PTHR21252:SF2">
    <property type="entry name" value="MITOCHONDRIAL OUTER MEMBRANE PROTEIN SLC25A46"/>
    <property type="match status" value="1"/>
</dbReference>
<gene>
    <name evidence="13" type="primary">Slc25A46a</name>
</gene>
<evidence type="ECO:0000256" key="8">
    <source>
        <dbReference type="ARBA" id="ARBA00023128"/>
    </source>
</evidence>
<evidence type="ECO:0000256" key="10">
    <source>
        <dbReference type="PROSITE-ProRule" id="PRU00282"/>
    </source>
</evidence>
<evidence type="ECO:0000256" key="5">
    <source>
        <dbReference type="ARBA" id="ARBA00022737"/>
    </source>
</evidence>
<evidence type="ECO:0000256" key="7">
    <source>
        <dbReference type="ARBA" id="ARBA00022989"/>
    </source>
</evidence>
<reference evidence="13" key="1">
    <citation type="submission" date="2025-08" db="UniProtKB">
        <authorList>
            <consortium name="RefSeq"/>
        </authorList>
    </citation>
    <scope>IDENTIFICATION</scope>
</reference>
<evidence type="ECO:0000256" key="9">
    <source>
        <dbReference type="ARBA" id="ARBA00023136"/>
    </source>
</evidence>
<evidence type="ECO:0000256" key="1">
    <source>
        <dbReference type="ARBA" id="ARBA00004374"/>
    </source>
</evidence>
<dbReference type="Pfam" id="PF00153">
    <property type="entry name" value="Mito_carr"/>
    <property type="match status" value="1"/>
</dbReference>
<sequence length="469" mass="52521">MAGMYNYSSLKFEAERGLHDDHHLGNEHRSRDLHLPMTSSPSKLLGSSLEGREKAIVDNINADQDATARILYVDSDNALSLPLGKHKGLDKYSETQEDDTSVRKYLVVGVQWVSLVTENLLSHPFVVLRRQCQVYNASRRYHLHPFQLLPSIVHLHRRQGLTTLWKGVGSCLLVRGMTLAIDDFISKVTSWPKDVDSRTTLKRFGQHVLLKCISIGLVVPFHAASLVETVQSDIASEKPGLFDVFREGSLRLFYWSSPQKGRMLPAWALIGPSVSFGITKYLFNLVIRGVSSRIMRRRITTNSQDSQGGKFQDNTLEHQNAEIYASLIAILTTEVIFFPLETIMHRLQLQGTRTIIDNLDNGYDVVPILTNYQGVVDCYQTTIVSEGVSGLYKGFGAMILQFAAHVAVIKLAKWVVNQIAEVISNRPPQRIVQYYNLDGIACNSRSTTLSPSLSSTEMEENSVGQNSLD</sequence>
<keyword evidence="8" id="KW-0496">Mitochondrion</keyword>
<evidence type="ECO:0000256" key="2">
    <source>
        <dbReference type="ARBA" id="ARBA00006375"/>
    </source>
</evidence>
<dbReference type="InterPro" id="IPR039158">
    <property type="entry name" value="SLC25A46"/>
</dbReference>
<keyword evidence="3 11" id="KW-0813">Transport</keyword>
<dbReference type="SUPFAM" id="SSF103506">
    <property type="entry name" value="Mitochondrial carrier"/>
    <property type="match status" value="1"/>
</dbReference>
<dbReference type="PROSITE" id="PS50920">
    <property type="entry name" value="SOLCAR"/>
    <property type="match status" value="1"/>
</dbReference>
<evidence type="ECO:0000256" key="4">
    <source>
        <dbReference type="ARBA" id="ARBA00022692"/>
    </source>
</evidence>
<evidence type="ECO:0000256" key="11">
    <source>
        <dbReference type="RuleBase" id="RU000488"/>
    </source>
</evidence>
<accession>A0AB39ZT98</accession>
<dbReference type="InterPro" id="IPR023395">
    <property type="entry name" value="MCP_dom_sf"/>
</dbReference>
<keyword evidence="5" id="KW-0677">Repeat</keyword>
<evidence type="ECO:0000313" key="13">
    <source>
        <dbReference type="RefSeq" id="XP_016942453.2"/>
    </source>
</evidence>
<evidence type="ECO:0000313" key="12">
    <source>
        <dbReference type="Proteomes" id="UP001652628"/>
    </source>
</evidence>
<organism evidence="12 13">
    <name type="scientific">Drosophila suzukii</name>
    <name type="common">Spotted-wing drosophila fruit fly</name>
    <dbReference type="NCBI Taxonomy" id="28584"/>
    <lineage>
        <taxon>Eukaryota</taxon>
        <taxon>Metazoa</taxon>
        <taxon>Ecdysozoa</taxon>
        <taxon>Arthropoda</taxon>
        <taxon>Hexapoda</taxon>
        <taxon>Insecta</taxon>
        <taxon>Pterygota</taxon>
        <taxon>Neoptera</taxon>
        <taxon>Endopterygota</taxon>
        <taxon>Diptera</taxon>
        <taxon>Brachycera</taxon>
        <taxon>Muscomorpha</taxon>
        <taxon>Ephydroidea</taxon>
        <taxon>Drosophilidae</taxon>
        <taxon>Drosophila</taxon>
        <taxon>Sophophora</taxon>
    </lineage>
</organism>
<dbReference type="GO" id="GO:0090149">
    <property type="term" value="P:mitochondrial membrane fission"/>
    <property type="evidence" value="ECO:0007669"/>
    <property type="project" value="InterPro"/>
</dbReference>
<dbReference type="CTD" id="32564"/>
<name>A0AB39ZT98_DROSZ</name>
<dbReference type="Gene3D" id="1.50.40.10">
    <property type="entry name" value="Mitochondrial carrier domain"/>
    <property type="match status" value="1"/>
</dbReference>
<keyword evidence="9 10" id="KW-0472">Membrane</keyword>
<comment type="similarity">
    <text evidence="2 11">Belongs to the mitochondrial carrier (TC 2.A.29) family.</text>
</comment>
<evidence type="ECO:0000256" key="3">
    <source>
        <dbReference type="ARBA" id="ARBA00022448"/>
    </source>
</evidence>
<feature type="repeat" description="Solcar" evidence="10">
    <location>
        <begin position="317"/>
        <end position="419"/>
    </location>
</feature>
<dbReference type="GeneID" id="108019191"/>
<keyword evidence="12" id="KW-1185">Reference proteome</keyword>
<proteinExistence type="inferred from homology"/>
<dbReference type="PANTHER" id="PTHR21252">
    <property type="entry name" value="TB1 PROTEIN-RELATED"/>
    <property type="match status" value="1"/>
</dbReference>
<evidence type="ECO:0000256" key="6">
    <source>
        <dbReference type="ARBA" id="ARBA00022787"/>
    </source>
</evidence>
<comment type="subcellular location">
    <subcellularLocation>
        <location evidence="1">Mitochondrion outer membrane</location>
        <topology evidence="1">Multi-pass membrane protein</topology>
    </subcellularLocation>
</comment>
<dbReference type="InterPro" id="IPR018108">
    <property type="entry name" value="MCP_transmembrane"/>
</dbReference>
<dbReference type="RefSeq" id="XP_016942453.2">
    <property type="nucleotide sequence ID" value="XM_017086964.4"/>
</dbReference>
<keyword evidence="4 10" id="KW-0812">Transmembrane</keyword>
<dbReference type="AlphaFoldDB" id="A0AB39ZT98"/>
<keyword evidence="6" id="KW-1000">Mitochondrion outer membrane</keyword>
<keyword evidence="7" id="KW-1133">Transmembrane helix</keyword>
<protein>
    <submittedName>
        <fullName evidence="13">Mitochondrial outer membrane protein SLC25A46</fullName>
    </submittedName>
</protein>
<dbReference type="Proteomes" id="UP001652628">
    <property type="component" value="Chromosome X"/>
</dbReference>